<proteinExistence type="inferred from homology"/>
<gene>
    <name evidence="3" type="ORF">CVT26_005173</name>
</gene>
<protein>
    <recommendedName>
        <fullName evidence="2">Ribonucleotide reductase large subunit C-terminal domain-containing protein</fullName>
    </recommendedName>
</protein>
<evidence type="ECO:0000313" key="3">
    <source>
        <dbReference type="EMBL" id="PPQ82943.1"/>
    </source>
</evidence>
<evidence type="ECO:0000313" key="4">
    <source>
        <dbReference type="Proteomes" id="UP000284706"/>
    </source>
</evidence>
<evidence type="ECO:0000259" key="2">
    <source>
        <dbReference type="Pfam" id="PF02867"/>
    </source>
</evidence>
<reference evidence="3 4" key="1">
    <citation type="journal article" date="2018" name="Evol. Lett.">
        <title>Horizontal gene cluster transfer increased hallucinogenic mushroom diversity.</title>
        <authorList>
            <person name="Reynolds H.T."/>
            <person name="Vijayakumar V."/>
            <person name="Gluck-Thaler E."/>
            <person name="Korotkin H.B."/>
            <person name="Matheny P.B."/>
            <person name="Slot J.C."/>
        </authorList>
    </citation>
    <scope>NUCLEOTIDE SEQUENCE [LARGE SCALE GENOMIC DNA]</scope>
    <source>
        <strain evidence="3 4">SRW20</strain>
    </source>
</reference>
<dbReference type="GO" id="GO:0009263">
    <property type="term" value="P:deoxyribonucleotide biosynthetic process"/>
    <property type="evidence" value="ECO:0007669"/>
    <property type="project" value="TreeGrafter"/>
</dbReference>
<dbReference type="Proteomes" id="UP000284706">
    <property type="component" value="Unassembled WGS sequence"/>
</dbReference>
<keyword evidence="4" id="KW-1185">Reference proteome</keyword>
<dbReference type="SUPFAM" id="SSF51998">
    <property type="entry name" value="PFL-like glycyl radical enzymes"/>
    <property type="match status" value="1"/>
</dbReference>
<evidence type="ECO:0000256" key="1">
    <source>
        <dbReference type="ARBA" id="ARBA00010406"/>
    </source>
</evidence>
<dbReference type="InParanoid" id="A0A409WWP6"/>
<dbReference type="GO" id="GO:0004748">
    <property type="term" value="F:ribonucleoside-diphosphate reductase activity, thioredoxin disulfide as acceptor"/>
    <property type="evidence" value="ECO:0007669"/>
    <property type="project" value="TreeGrafter"/>
</dbReference>
<name>A0A409WWP6_9AGAR</name>
<dbReference type="PANTHER" id="PTHR11573">
    <property type="entry name" value="RIBONUCLEOSIDE-DIPHOSPHATE REDUCTASE LARGE CHAIN"/>
    <property type="match status" value="1"/>
</dbReference>
<dbReference type="GO" id="GO:0005971">
    <property type="term" value="C:ribonucleoside-diphosphate reductase complex"/>
    <property type="evidence" value="ECO:0007669"/>
    <property type="project" value="TreeGrafter"/>
</dbReference>
<organism evidence="3 4">
    <name type="scientific">Gymnopilus dilepis</name>
    <dbReference type="NCBI Taxonomy" id="231916"/>
    <lineage>
        <taxon>Eukaryota</taxon>
        <taxon>Fungi</taxon>
        <taxon>Dikarya</taxon>
        <taxon>Basidiomycota</taxon>
        <taxon>Agaricomycotina</taxon>
        <taxon>Agaricomycetes</taxon>
        <taxon>Agaricomycetidae</taxon>
        <taxon>Agaricales</taxon>
        <taxon>Agaricineae</taxon>
        <taxon>Hymenogastraceae</taxon>
        <taxon>Gymnopilus</taxon>
    </lineage>
</organism>
<accession>A0A409WWP6</accession>
<sequence length="118" mass="13583">MQESGMWNEEVRLKLIVSRGSLFGVPEVGLLLKSLYKTAWEISDDQLLRHAAKRAPFVCQSQSIILYRERPTSVWLNTVLFSGWRAGLKTGILFLRSGRRNLRWASEDEERSDEAESL</sequence>
<dbReference type="Gene3D" id="3.20.70.20">
    <property type="match status" value="1"/>
</dbReference>
<comment type="similarity">
    <text evidence="1">Belongs to the ribonucleoside diphosphate reductase large chain family.</text>
</comment>
<dbReference type="STRING" id="231916.A0A409WWP6"/>
<dbReference type="InterPro" id="IPR000788">
    <property type="entry name" value="RNR_lg_C"/>
</dbReference>
<dbReference type="Pfam" id="PF02867">
    <property type="entry name" value="Ribonuc_red_lgC"/>
    <property type="match status" value="1"/>
</dbReference>
<dbReference type="PANTHER" id="PTHR11573:SF6">
    <property type="entry name" value="RIBONUCLEOSIDE-DIPHOSPHATE REDUCTASE LARGE SUBUNIT"/>
    <property type="match status" value="1"/>
</dbReference>
<feature type="domain" description="Ribonucleotide reductase large subunit C-terminal" evidence="2">
    <location>
        <begin position="2"/>
        <end position="92"/>
    </location>
</feature>
<dbReference type="InterPro" id="IPR039718">
    <property type="entry name" value="Rrm1"/>
</dbReference>
<dbReference type="AlphaFoldDB" id="A0A409WWP6"/>
<comment type="caution">
    <text evidence="3">The sequence shown here is derived from an EMBL/GenBank/DDBJ whole genome shotgun (WGS) entry which is preliminary data.</text>
</comment>
<dbReference type="OrthoDB" id="3026921at2759"/>
<dbReference type="EMBL" id="NHYE01004681">
    <property type="protein sequence ID" value="PPQ82943.1"/>
    <property type="molecule type" value="Genomic_DNA"/>
</dbReference>
<dbReference type="GO" id="GO:0005524">
    <property type="term" value="F:ATP binding"/>
    <property type="evidence" value="ECO:0007669"/>
    <property type="project" value="TreeGrafter"/>
</dbReference>